<keyword evidence="2" id="KW-1185">Reference proteome</keyword>
<accession>A0A8X6TK60</accession>
<sequence length="126" mass="13993">MKKFLFPTLNLLPDPQTPLPETENHSFKAEWLQTRMWHLLQITADVCKRTYISYSLTPSTAPTYSNHEPKEEGGGVGVGRKRWMAGVVGNVPVGWGVEGKGAAWGMNVIGGREGWGGRVEREVSRI</sequence>
<reference evidence="1" key="1">
    <citation type="submission" date="2020-08" db="EMBL/GenBank/DDBJ databases">
        <title>Multicomponent nature underlies the extraordinary mechanical properties of spider dragline silk.</title>
        <authorList>
            <person name="Kono N."/>
            <person name="Nakamura H."/>
            <person name="Mori M."/>
            <person name="Yoshida Y."/>
            <person name="Ohtoshi R."/>
            <person name="Malay A.D."/>
            <person name="Moran D.A.P."/>
            <person name="Tomita M."/>
            <person name="Numata K."/>
            <person name="Arakawa K."/>
        </authorList>
    </citation>
    <scope>NUCLEOTIDE SEQUENCE</scope>
</reference>
<dbReference type="EMBL" id="BMAW01060587">
    <property type="protein sequence ID" value="GFT26808.1"/>
    <property type="molecule type" value="Genomic_DNA"/>
</dbReference>
<comment type="caution">
    <text evidence="1">The sequence shown here is derived from an EMBL/GenBank/DDBJ whole genome shotgun (WGS) entry which is preliminary data.</text>
</comment>
<dbReference type="AlphaFoldDB" id="A0A8X6TK60"/>
<protein>
    <submittedName>
        <fullName evidence="1">Uncharacterized protein</fullName>
    </submittedName>
</protein>
<name>A0A8X6TK60_NEPPI</name>
<proteinExistence type="predicted"/>
<gene>
    <name evidence="1" type="ORF">NPIL_199001</name>
</gene>
<evidence type="ECO:0000313" key="2">
    <source>
        <dbReference type="Proteomes" id="UP000887013"/>
    </source>
</evidence>
<evidence type="ECO:0000313" key="1">
    <source>
        <dbReference type="EMBL" id="GFT26808.1"/>
    </source>
</evidence>
<organism evidence="1 2">
    <name type="scientific">Nephila pilipes</name>
    <name type="common">Giant wood spider</name>
    <name type="synonym">Nephila maculata</name>
    <dbReference type="NCBI Taxonomy" id="299642"/>
    <lineage>
        <taxon>Eukaryota</taxon>
        <taxon>Metazoa</taxon>
        <taxon>Ecdysozoa</taxon>
        <taxon>Arthropoda</taxon>
        <taxon>Chelicerata</taxon>
        <taxon>Arachnida</taxon>
        <taxon>Araneae</taxon>
        <taxon>Araneomorphae</taxon>
        <taxon>Entelegynae</taxon>
        <taxon>Araneoidea</taxon>
        <taxon>Nephilidae</taxon>
        <taxon>Nephila</taxon>
    </lineage>
</organism>
<dbReference type="Proteomes" id="UP000887013">
    <property type="component" value="Unassembled WGS sequence"/>
</dbReference>